<dbReference type="EMBL" id="CP060693">
    <property type="protein sequence ID" value="QNM89765.1"/>
    <property type="molecule type" value="Genomic_DNA"/>
</dbReference>
<proteinExistence type="predicted"/>
<reference evidence="2 3" key="1">
    <citation type="journal article" date="2020" name="Front. Microbiol.">
        <title>Genomic Analysis and Antimicrobial Resistance of Aliarcobacter cryaerophilus Strains From German Water Poultry.</title>
        <authorList>
            <person name="Muller E."/>
            <person name="Hotzel H."/>
            <person name="Ahlers C."/>
            <person name="Hanel I."/>
            <person name="Tomaso H."/>
            <person name="Abdel-Glil M.Y."/>
        </authorList>
    </citation>
    <scope>NUCLEOTIDE SEQUENCE [LARGE SCALE GENOMIC DNA]</scope>
    <source>
        <strain evidence="2 3">16CS1285-4</strain>
    </source>
</reference>
<feature type="domain" description="Bacteriophage CI repressor N-terminal" evidence="1">
    <location>
        <begin position="8"/>
        <end position="42"/>
    </location>
</feature>
<name>A0A7G9LMB6_9BACT</name>
<dbReference type="InterPro" id="IPR010982">
    <property type="entry name" value="Lambda_DNA-bd_dom_sf"/>
</dbReference>
<dbReference type="AlphaFoldDB" id="A0A7G9LMB6"/>
<evidence type="ECO:0000313" key="2">
    <source>
        <dbReference type="EMBL" id="QNM89765.1"/>
    </source>
</evidence>
<gene>
    <name evidence="2" type="ORF">HOO34_09060</name>
</gene>
<protein>
    <submittedName>
        <fullName evidence="2">Helix-turn-helix domain-containing protein</fullName>
    </submittedName>
</protein>
<dbReference type="GO" id="GO:0045892">
    <property type="term" value="P:negative regulation of DNA-templated transcription"/>
    <property type="evidence" value="ECO:0007669"/>
    <property type="project" value="InterPro"/>
</dbReference>
<dbReference type="InterPro" id="IPR010744">
    <property type="entry name" value="Phage_CI_N"/>
</dbReference>
<evidence type="ECO:0000313" key="3">
    <source>
        <dbReference type="Proteomes" id="UP000515842"/>
    </source>
</evidence>
<dbReference type="RefSeq" id="WP_187474243.1">
    <property type="nucleotide sequence ID" value="NZ_CP060693.1"/>
</dbReference>
<dbReference type="Proteomes" id="UP000515842">
    <property type="component" value="Chromosome"/>
</dbReference>
<dbReference type="GO" id="GO:0003677">
    <property type="term" value="F:DNA binding"/>
    <property type="evidence" value="ECO:0007669"/>
    <property type="project" value="InterPro"/>
</dbReference>
<dbReference type="Pfam" id="PF07022">
    <property type="entry name" value="Phage_CI_repr"/>
    <property type="match status" value="1"/>
</dbReference>
<accession>A0A7G9LMB6</accession>
<organism evidence="2 3">
    <name type="scientific">Aliarcobacter cryaerophilus</name>
    <dbReference type="NCBI Taxonomy" id="28198"/>
    <lineage>
        <taxon>Bacteria</taxon>
        <taxon>Pseudomonadati</taxon>
        <taxon>Campylobacterota</taxon>
        <taxon>Epsilonproteobacteria</taxon>
        <taxon>Campylobacterales</taxon>
        <taxon>Arcobacteraceae</taxon>
        <taxon>Aliarcobacter</taxon>
    </lineage>
</organism>
<sequence>MDTNIAFERLFNYYKVSTIRDLAEKLNMSESTVSKWRQRDSLNAIKKKCREIGIYSEIFGDLNSKINVNTNTGQVSSTVQGNQTQNNNTKQDEYIIPGTILDDINILFKLAVENEKEDDLIDLIDEFIFNTKKELRKK</sequence>
<dbReference type="Gene3D" id="1.10.260.40">
    <property type="entry name" value="lambda repressor-like DNA-binding domains"/>
    <property type="match status" value="1"/>
</dbReference>
<evidence type="ECO:0000259" key="1">
    <source>
        <dbReference type="Pfam" id="PF07022"/>
    </source>
</evidence>